<feature type="binding site" evidence="13">
    <location>
        <begin position="400"/>
        <end position="403"/>
    </location>
    <ligand>
        <name>GMP</name>
        <dbReference type="ChEBI" id="CHEBI:58115"/>
    </ligand>
</feature>
<feature type="region of interest" description="Disordered" evidence="16">
    <location>
        <begin position="176"/>
        <end position="196"/>
    </location>
</feature>
<dbReference type="GO" id="GO:0046872">
    <property type="term" value="F:metal ion binding"/>
    <property type="evidence" value="ECO:0007669"/>
    <property type="project" value="UniProtKB-UniRule"/>
</dbReference>
<sequence length="477" mass="51218">MIDGVQRIGEYEWEVPVGFIPGMNVPGRFFLSDMLSKTLEEGALQQLANVATMPGIIHNSLAMPDIHWGYGFPIGGVAAFDYGTGVISPGGVGFDINCGVRLLTTPLQPSDLIKKKEILDNLYDAVPVGVGARSTLRLSEKQLETMMTDGAGFAVAEGYGNQDDLLHCEEQGRMKEADPAHVSKKARSRGVPQSGTLGAGNHFLEIQVVEEIYDEQAAQAYGIEKGQVCMMVHCGSRGLGHQVCTDHLQILEHAVTKYHINLPDKQLACAPLTSPEGKAYFGGMAAAANYAWANRQIITHQIRNVLTSMCGIAYDDIRLVYDVAHNVAKLEEHEIDGKKARVCVHRKGATRAFGPGCPDVPSDYSHVGQPVIIPGSMGSSSFLLKGTDVAMNRTFGSTCHGAGRVLSRSQAKKKIQGKNIRETLGKAGIMVKAPHDGAIAEEAPDAYKPSSEVVSVVHNLGLSRLVARLEPLGVIKG</sequence>
<evidence type="ECO:0000256" key="3">
    <source>
        <dbReference type="ARBA" id="ARBA00022598"/>
    </source>
</evidence>
<dbReference type="SUPFAM" id="SSF103365">
    <property type="entry name" value="Hypothetical protein PH1602"/>
    <property type="match status" value="1"/>
</dbReference>
<comment type="cofactor">
    <cofactor evidence="14 15">
        <name>Mn(2+)</name>
        <dbReference type="ChEBI" id="CHEBI:29035"/>
    </cofactor>
    <text evidence="14 15">Binds 2 manganese ions per subunit.</text>
</comment>
<dbReference type="InterPro" id="IPR036025">
    <property type="entry name" value="RtcB-like_sf"/>
</dbReference>
<dbReference type="InterPro" id="IPR001233">
    <property type="entry name" value="RtcB"/>
</dbReference>
<dbReference type="Pfam" id="PF01139">
    <property type="entry name" value="RtcB"/>
    <property type="match status" value="1"/>
</dbReference>
<comment type="similarity">
    <text evidence="1 15">Belongs to the RtcB family.</text>
</comment>
<feature type="binding site" evidence="14">
    <location>
        <position position="202"/>
    </location>
    <ligand>
        <name>Mn(2+)</name>
        <dbReference type="ChEBI" id="CHEBI:29035"/>
        <label>1</label>
    </ligand>
</feature>
<keyword evidence="6 13" id="KW-0342">GTP-binding</keyword>
<accession>A0A8E7B1F9</accession>
<evidence type="ECO:0000313" key="18">
    <source>
        <dbReference type="Proteomes" id="UP000680656"/>
    </source>
</evidence>
<evidence type="ECO:0000256" key="12">
    <source>
        <dbReference type="PIRSR" id="PIRSR601233-1"/>
    </source>
</evidence>
<evidence type="ECO:0000256" key="16">
    <source>
        <dbReference type="SAM" id="MobiDB-lite"/>
    </source>
</evidence>
<organism evidence="17 18">
    <name type="scientific">Methanospirillum purgamenti</name>
    <dbReference type="NCBI Taxonomy" id="2834276"/>
    <lineage>
        <taxon>Archaea</taxon>
        <taxon>Methanobacteriati</taxon>
        <taxon>Methanobacteriota</taxon>
        <taxon>Stenosarchaea group</taxon>
        <taxon>Methanomicrobia</taxon>
        <taxon>Methanomicrobiales</taxon>
        <taxon>Methanospirillaceae</taxon>
        <taxon>Methanospirillum</taxon>
    </lineage>
</organism>
<dbReference type="GO" id="GO:0006388">
    <property type="term" value="P:tRNA splicing, via endonucleolytic cleavage and ligation"/>
    <property type="evidence" value="ECO:0007669"/>
    <property type="project" value="UniProtKB-ARBA"/>
</dbReference>
<dbReference type="GO" id="GO:0003972">
    <property type="term" value="F:RNA ligase (ATP) activity"/>
    <property type="evidence" value="ECO:0007669"/>
    <property type="project" value="TreeGrafter"/>
</dbReference>
<feature type="active site" description="GMP-histidine intermediate" evidence="12">
    <location>
        <position position="400"/>
    </location>
</feature>
<feature type="binding site" evidence="14">
    <location>
        <position position="95"/>
    </location>
    <ligand>
        <name>Mn(2+)</name>
        <dbReference type="ChEBI" id="CHEBI:29035"/>
        <label>1</label>
    </ligand>
</feature>
<dbReference type="GeneID" id="65095682"/>
<dbReference type="Gene3D" id="3.90.1860.10">
    <property type="entry name" value="tRNA-splicing ligase RtcB"/>
    <property type="match status" value="1"/>
</dbReference>
<dbReference type="PROSITE" id="PS01288">
    <property type="entry name" value="UPF0027"/>
    <property type="match status" value="1"/>
</dbReference>
<keyword evidence="4 14" id="KW-0479">Metal-binding</keyword>
<feature type="binding site" evidence="13">
    <location>
        <begin position="325"/>
        <end position="326"/>
    </location>
    <ligand>
        <name>GMP</name>
        <dbReference type="ChEBI" id="CHEBI:58115"/>
    </ligand>
</feature>
<dbReference type="RefSeq" id="WP_214419911.1">
    <property type="nucleotide sequence ID" value="NZ_CP075546.1"/>
</dbReference>
<keyword evidence="3 15" id="KW-0436">Ligase</keyword>
<dbReference type="EC" id="6.5.1.-" evidence="15"/>
<evidence type="ECO:0000256" key="14">
    <source>
        <dbReference type="PIRSR" id="PIRSR601233-3"/>
    </source>
</evidence>
<dbReference type="FunFam" id="3.90.1860.10:FF:000001">
    <property type="entry name" value="tRNA-splicing ligase RtcB homolog"/>
    <property type="match status" value="1"/>
</dbReference>
<keyword evidence="7 14" id="KW-0464">Manganese</keyword>
<dbReference type="GO" id="GO:0005525">
    <property type="term" value="F:GTP binding"/>
    <property type="evidence" value="ECO:0007669"/>
    <property type="project" value="UniProtKB-KW"/>
</dbReference>
<dbReference type="PANTHER" id="PTHR11118">
    <property type="entry name" value="RNA-SPLICING LIGASE RTCB HOMOLOG"/>
    <property type="match status" value="1"/>
</dbReference>
<dbReference type="AlphaFoldDB" id="A0A8E7B1F9"/>
<protein>
    <recommendedName>
        <fullName evidence="8 15">tRNA-splicing ligase RtcB</fullName>
        <ecNumber evidence="15">6.5.1.-</ecNumber>
    </recommendedName>
</protein>
<name>A0A8E7B1F9_9EURY</name>
<comment type="subunit">
    <text evidence="2 15">Monomer.</text>
</comment>
<feature type="binding site" evidence="14">
    <location>
        <position position="233"/>
    </location>
    <ligand>
        <name>Mn(2+)</name>
        <dbReference type="ChEBI" id="CHEBI:29035"/>
        <label>2</label>
    </ligand>
</feature>
<evidence type="ECO:0000256" key="5">
    <source>
        <dbReference type="ARBA" id="ARBA00022741"/>
    </source>
</evidence>
<reference evidence="17 18" key="1">
    <citation type="submission" date="2021-05" db="EMBL/GenBank/DDBJ databases">
        <title>A novel Methanospirillum isolate from a pyrite-forming mixed culture.</title>
        <authorList>
            <person name="Bunk B."/>
            <person name="Sproer C."/>
            <person name="Spring S."/>
            <person name="Pester M."/>
        </authorList>
    </citation>
    <scope>NUCLEOTIDE SEQUENCE [LARGE SCALE GENOMIC DNA]</scope>
    <source>
        <strain evidence="17 18">J.3.6.1-F.2.7.3</strain>
    </source>
</reference>
<evidence type="ECO:0000256" key="13">
    <source>
        <dbReference type="PIRSR" id="PIRSR601233-2"/>
    </source>
</evidence>
<evidence type="ECO:0000256" key="10">
    <source>
        <dbReference type="ARBA" id="ARBA00047746"/>
    </source>
</evidence>
<evidence type="ECO:0000313" key="17">
    <source>
        <dbReference type="EMBL" id="QVV89109.1"/>
    </source>
</evidence>
<evidence type="ECO:0000256" key="2">
    <source>
        <dbReference type="ARBA" id="ARBA00011245"/>
    </source>
</evidence>
<evidence type="ECO:0000256" key="11">
    <source>
        <dbReference type="ARBA" id="ARBA00049514"/>
    </source>
</evidence>
<feature type="binding site" evidence="14">
    <location>
        <position position="325"/>
    </location>
    <ligand>
        <name>Mn(2+)</name>
        <dbReference type="ChEBI" id="CHEBI:29035"/>
        <label>2</label>
    </ligand>
</feature>
<evidence type="ECO:0000256" key="7">
    <source>
        <dbReference type="ARBA" id="ARBA00023211"/>
    </source>
</evidence>
<dbReference type="PANTHER" id="PTHR11118:SF1">
    <property type="entry name" value="RNA-SPLICING LIGASE RTCB HOMOLOG"/>
    <property type="match status" value="1"/>
</dbReference>
<evidence type="ECO:0000256" key="1">
    <source>
        <dbReference type="ARBA" id="ARBA00008071"/>
    </source>
</evidence>
<comment type="catalytic activity">
    <reaction evidence="10">
        <text>a 3'-end 3'-phospho-ribonucleotide-RNA + a 5'-end dephospho-ribonucleoside-RNA + GTP = a ribonucleotidyl-ribonucleotide-RNA + GMP + diphosphate</text>
        <dbReference type="Rhea" id="RHEA:68076"/>
        <dbReference type="Rhea" id="RHEA-COMP:10463"/>
        <dbReference type="Rhea" id="RHEA-COMP:13936"/>
        <dbReference type="Rhea" id="RHEA-COMP:17355"/>
        <dbReference type="ChEBI" id="CHEBI:33019"/>
        <dbReference type="ChEBI" id="CHEBI:37565"/>
        <dbReference type="ChEBI" id="CHEBI:58115"/>
        <dbReference type="ChEBI" id="CHEBI:83062"/>
        <dbReference type="ChEBI" id="CHEBI:138284"/>
        <dbReference type="ChEBI" id="CHEBI:173118"/>
        <dbReference type="EC" id="6.5.1.8"/>
    </reaction>
</comment>
<evidence type="ECO:0000256" key="6">
    <source>
        <dbReference type="ARBA" id="ARBA00023134"/>
    </source>
</evidence>
<feature type="binding site" evidence="13">
    <location>
        <begin position="374"/>
        <end position="377"/>
    </location>
    <ligand>
        <name>GMP</name>
        <dbReference type="ChEBI" id="CHEBI:58115"/>
    </ligand>
</feature>
<dbReference type="KEGG" id="mrtj:KHC33_00820"/>
<evidence type="ECO:0000256" key="15">
    <source>
        <dbReference type="RuleBase" id="RU371113"/>
    </source>
</evidence>
<dbReference type="GO" id="GO:0170057">
    <property type="term" value="F:RNA ligase (GTP) activity"/>
    <property type="evidence" value="ECO:0007669"/>
    <property type="project" value="UniProtKB-EC"/>
</dbReference>
<keyword evidence="5 13" id="KW-0547">Nucleotide-binding</keyword>
<dbReference type="EMBL" id="CP075546">
    <property type="protein sequence ID" value="QVV89109.1"/>
    <property type="molecule type" value="Genomic_DNA"/>
</dbReference>
<comment type="function">
    <text evidence="9">Essential for tRNA splicing and maturation. Acts by directly joining spliced tRNA halves to mature-sized tRNAs. Joins RNA with 2',3'-cyclic-phosphate or 3'-phosphate ends to RNA with 5'-hydroxy ends.</text>
</comment>
<evidence type="ECO:0000256" key="9">
    <source>
        <dbReference type="ARBA" id="ARBA00045316"/>
    </source>
</evidence>
<evidence type="ECO:0000256" key="4">
    <source>
        <dbReference type="ARBA" id="ARBA00022723"/>
    </source>
</evidence>
<dbReference type="Proteomes" id="UP000680656">
    <property type="component" value="Chromosome"/>
</dbReference>
<gene>
    <name evidence="15" type="primary">rtcB</name>
    <name evidence="17" type="ORF">KHC33_00820</name>
</gene>
<feature type="binding site" evidence="13">
    <location>
        <position position="381"/>
    </location>
    <ligand>
        <name>GMP</name>
        <dbReference type="ChEBI" id="CHEBI:58115"/>
    </ligand>
</feature>
<feature type="binding site" evidence="13">
    <location>
        <position position="476"/>
    </location>
    <ligand>
        <name>GMP</name>
        <dbReference type="ChEBI" id="CHEBI:58115"/>
    </ligand>
</feature>
<comment type="catalytic activity">
    <reaction evidence="11">
        <text>a 3'-end 2',3'-cyclophospho-ribonucleotide-RNA + a 5'-end dephospho-ribonucleoside-RNA + GTP + H2O = a ribonucleotidyl-ribonucleotide-RNA + GMP + diphosphate + H(+)</text>
        <dbReference type="Rhea" id="RHEA:68080"/>
        <dbReference type="Rhea" id="RHEA-COMP:10464"/>
        <dbReference type="Rhea" id="RHEA-COMP:13936"/>
        <dbReference type="Rhea" id="RHEA-COMP:17355"/>
        <dbReference type="ChEBI" id="CHEBI:15377"/>
        <dbReference type="ChEBI" id="CHEBI:15378"/>
        <dbReference type="ChEBI" id="CHEBI:33019"/>
        <dbReference type="ChEBI" id="CHEBI:37565"/>
        <dbReference type="ChEBI" id="CHEBI:58115"/>
        <dbReference type="ChEBI" id="CHEBI:83064"/>
        <dbReference type="ChEBI" id="CHEBI:138284"/>
        <dbReference type="ChEBI" id="CHEBI:173118"/>
        <dbReference type="EC" id="6.5.1.8"/>
    </reaction>
</comment>
<keyword evidence="18" id="KW-1185">Reference proteome</keyword>
<proteinExistence type="inferred from homology"/>
<feature type="binding site" evidence="13">
    <location>
        <begin position="201"/>
        <end position="205"/>
    </location>
    <ligand>
        <name>GMP</name>
        <dbReference type="ChEBI" id="CHEBI:58115"/>
    </ligand>
</feature>
<evidence type="ECO:0000256" key="8">
    <source>
        <dbReference type="ARBA" id="ARBA00033766"/>
    </source>
</evidence>